<accession>A0A5J4UE71</accession>
<dbReference type="AlphaFoldDB" id="A0A5J4UE71"/>
<feature type="region of interest" description="Disordered" evidence="1">
    <location>
        <begin position="61"/>
        <end position="85"/>
    </location>
</feature>
<evidence type="ECO:0000313" key="2">
    <source>
        <dbReference type="EMBL" id="KAA6368460.1"/>
    </source>
</evidence>
<feature type="compositionally biased region" description="Basic and acidic residues" evidence="1">
    <location>
        <begin position="133"/>
        <end position="167"/>
    </location>
</feature>
<name>A0A5J4UE71_9EUKA</name>
<evidence type="ECO:0000313" key="3">
    <source>
        <dbReference type="Proteomes" id="UP000324800"/>
    </source>
</evidence>
<feature type="region of interest" description="Disordered" evidence="1">
    <location>
        <begin position="126"/>
        <end position="309"/>
    </location>
</feature>
<sequence length="544" mass="64363">IYLLNAGTQFQLATYLAKSIFKQYKGVDESQKPDKKEIKKEIKKEMVKDESFKDINVIVLDEDEQDNIEQEQEQEQSEDELEEDDGIDPHHALCYIFGKRIIFEQTNKGKINLEFIASKIYSQNRKRQIQKAKLREQKRKKDELKEIRLKEREMKRQQRRIEKEQIRKQKKEQKKKEREEQKNKKSQEKDLENKKQMNKDINKQDEYGSKKEEEETVQLKDSQSQILDLKSDKPSKAKDVKESIKKEGEEEIKQESEDEFFSQSDTDEDDDEQDNVDDEDEMSQLSDESQDEIDMEENDAEVEEKDDDEIQNLSKDQILYILHNIAQELYIPNLDERIYMKEDATDTEQSFSSSSSEYPIQMNQSSLFNSSSSYQPPQYFDLDLLKTRLDQPEQHRKIPPRDLFLQLCGIEGDPIKMRPGAQLQVKCLGPANRGGQASEDTFTFKTLENELRCSYRLSKYESEQRSKNFTDRDPDPGWTRNWVPVTNALSRLCIKSINYPKFGITLCKDMQLKQDEKHLERDPCYRQEKIDSFGSDIQMMKMRN</sequence>
<feature type="compositionally biased region" description="Acidic residues" evidence="1">
    <location>
        <begin position="256"/>
        <end position="309"/>
    </location>
</feature>
<feature type="compositionally biased region" description="Basic and acidic residues" evidence="1">
    <location>
        <begin position="174"/>
        <end position="213"/>
    </location>
</feature>
<organism evidence="2 3">
    <name type="scientific">Streblomastix strix</name>
    <dbReference type="NCBI Taxonomy" id="222440"/>
    <lineage>
        <taxon>Eukaryota</taxon>
        <taxon>Metamonada</taxon>
        <taxon>Preaxostyla</taxon>
        <taxon>Oxymonadida</taxon>
        <taxon>Streblomastigidae</taxon>
        <taxon>Streblomastix</taxon>
    </lineage>
</organism>
<protein>
    <submittedName>
        <fullName evidence="2">Uncharacterized protein</fullName>
    </submittedName>
</protein>
<proteinExistence type="predicted"/>
<gene>
    <name evidence="2" type="ORF">EZS28_036013</name>
</gene>
<feature type="compositionally biased region" description="Basic and acidic residues" evidence="1">
    <location>
        <begin position="229"/>
        <end position="255"/>
    </location>
</feature>
<dbReference type="EMBL" id="SNRW01017329">
    <property type="protein sequence ID" value="KAA6368460.1"/>
    <property type="molecule type" value="Genomic_DNA"/>
</dbReference>
<dbReference type="Proteomes" id="UP000324800">
    <property type="component" value="Unassembled WGS sequence"/>
</dbReference>
<feature type="non-terminal residue" evidence="2">
    <location>
        <position position="544"/>
    </location>
</feature>
<evidence type="ECO:0000256" key="1">
    <source>
        <dbReference type="SAM" id="MobiDB-lite"/>
    </source>
</evidence>
<feature type="non-terminal residue" evidence="2">
    <location>
        <position position="1"/>
    </location>
</feature>
<comment type="caution">
    <text evidence="2">The sequence shown here is derived from an EMBL/GenBank/DDBJ whole genome shotgun (WGS) entry which is preliminary data.</text>
</comment>
<reference evidence="2 3" key="1">
    <citation type="submission" date="2019-03" db="EMBL/GenBank/DDBJ databases">
        <title>Single cell metagenomics reveals metabolic interactions within the superorganism composed of flagellate Streblomastix strix and complex community of Bacteroidetes bacteria on its surface.</title>
        <authorList>
            <person name="Treitli S.C."/>
            <person name="Kolisko M."/>
            <person name="Husnik F."/>
            <person name="Keeling P."/>
            <person name="Hampl V."/>
        </authorList>
    </citation>
    <scope>NUCLEOTIDE SEQUENCE [LARGE SCALE GENOMIC DNA]</scope>
    <source>
        <strain evidence="2">ST1C</strain>
    </source>
</reference>